<organism evidence="3">
    <name type="scientific">Leptosphaeria maculans (strain JN3 / isolate v23.1.3 / race Av1-4-5-6-7-8)</name>
    <name type="common">Blackleg fungus</name>
    <name type="synonym">Phoma lingam</name>
    <dbReference type="NCBI Taxonomy" id="985895"/>
    <lineage>
        <taxon>Eukaryota</taxon>
        <taxon>Fungi</taxon>
        <taxon>Dikarya</taxon>
        <taxon>Ascomycota</taxon>
        <taxon>Pezizomycotina</taxon>
        <taxon>Dothideomycetes</taxon>
        <taxon>Pleosporomycetidae</taxon>
        <taxon>Pleosporales</taxon>
        <taxon>Pleosporineae</taxon>
        <taxon>Leptosphaeriaceae</taxon>
        <taxon>Plenodomus</taxon>
        <taxon>Plenodomus lingam/Leptosphaeria maculans species complex</taxon>
    </lineage>
</organism>
<proteinExistence type="predicted"/>
<evidence type="ECO:0000256" key="1">
    <source>
        <dbReference type="SAM" id="MobiDB-lite"/>
    </source>
</evidence>
<protein>
    <submittedName>
        <fullName evidence="2">Predicted protein</fullName>
    </submittedName>
</protein>
<gene>
    <name evidence="2" type="ORF">LEMA_uP075510.1</name>
</gene>
<dbReference type="InParanoid" id="E5A8L7"/>
<keyword evidence="3" id="KW-1185">Reference proteome</keyword>
<feature type="region of interest" description="Disordered" evidence="1">
    <location>
        <begin position="20"/>
        <end position="42"/>
    </location>
</feature>
<dbReference type="VEuPathDB" id="FungiDB:LEMA_uP075510.1"/>
<name>E5A8L7_LEPMJ</name>
<dbReference type="HOGENOM" id="CLU_3260684_0_0_1"/>
<dbReference type="Proteomes" id="UP000002668">
    <property type="component" value="Genome"/>
</dbReference>
<dbReference type="AlphaFoldDB" id="E5A8L7"/>
<evidence type="ECO:0000313" key="3">
    <source>
        <dbReference type="Proteomes" id="UP000002668"/>
    </source>
</evidence>
<sequence>MNAVYSTGVVSTTARRFSFPTSGPPVYRNPRGAAKLGARGSP</sequence>
<reference evidence="3" key="1">
    <citation type="journal article" date="2011" name="Nat. Commun.">
        <title>Effector diversification within compartments of the Leptosphaeria maculans genome affected by Repeat-Induced Point mutations.</title>
        <authorList>
            <person name="Rouxel T."/>
            <person name="Grandaubert J."/>
            <person name="Hane J.K."/>
            <person name="Hoede C."/>
            <person name="van de Wouw A.P."/>
            <person name="Couloux A."/>
            <person name="Dominguez V."/>
            <person name="Anthouard V."/>
            <person name="Bally P."/>
            <person name="Bourras S."/>
            <person name="Cozijnsen A.J."/>
            <person name="Ciuffetti L.M."/>
            <person name="Degrave A."/>
            <person name="Dilmaghani A."/>
            <person name="Duret L."/>
            <person name="Fudal I."/>
            <person name="Goodwin S.B."/>
            <person name="Gout L."/>
            <person name="Glaser N."/>
            <person name="Linglin J."/>
            <person name="Kema G.H.J."/>
            <person name="Lapalu N."/>
            <person name="Lawrence C.B."/>
            <person name="May K."/>
            <person name="Meyer M."/>
            <person name="Ollivier B."/>
            <person name="Poulain J."/>
            <person name="Schoch C.L."/>
            <person name="Simon A."/>
            <person name="Spatafora J.W."/>
            <person name="Stachowiak A."/>
            <person name="Turgeon B.G."/>
            <person name="Tyler B.M."/>
            <person name="Vincent D."/>
            <person name="Weissenbach J."/>
            <person name="Amselem J."/>
            <person name="Quesneville H."/>
            <person name="Oliver R.P."/>
            <person name="Wincker P."/>
            <person name="Balesdent M.-H."/>
            <person name="Howlett B.J."/>
        </authorList>
    </citation>
    <scope>NUCLEOTIDE SEQUENCE [LARGE SCALE GENOMIC DNA]</scope>
    <source>
        <strain evidence="3">JN3 / isolate v23.1.3 / race Av1-4-5-6-7-8</strain>
    </source>
</reference>
<evidence type="ECO:0000313" key="2">
    <source>
        <dbReference type="EMBL" id="CBX99962.1"/>
    </source>
</evidence>
<accession>E5A8L7</accession>
<dbReference type="EMBL" id="FP929137">
    <property type="protein sequence ID" value="CBX99962.1"/>
    <property type="molecule type" value="Genomic_DNA"/>
</dbReference>